<comment type="caution">
    <text evidence="10">The sequence shown here is derived from an EMBL/GenBank/DDBJ whole genome shotgun (WGS) entry which is preliminary data.</text>
</comment>
<dbReference type="PROSITE" id="PS00211">
    <property type="entry name" value="ABC_TRANSPORTER_1"/>
    <property type="match status" value="1"/>
</dbReference>
<dbReference type="AlphaFoldDB" id="A0A8K0D4P3"/>
<feature type="transmembrane region" description="Helical" evidence="7">
    <location>
        <begin position="691"/>
        <end position="710"/>
    </location>
</feature>
<dbReference type="Pfam" id="PF12698">
    <property type="entry name" value="ABC2_membrane_3"/>
    <property type="match status" value="1"/>
</dbReference>
<dbReference type="Proteomes" id="UP000801492">
    <property type="component" value="Unassembled WGS sequence"/>
</dbReference>
<feature type="transmembrane region" description="Helical" evidence="7">
    <location>
        <begin position="526"/>
        <end position="545"/>
    </location>
</feature>
<evidence type="ECO:0008006" key="12">
    <source>
        <dbReference type="Google" id="ProtNLM"/>
    </source>
</evidence>
<reference evidence="10" key="1">
    <citation type="submission" date="2019-08" db="EMBL/GenBank/DDBJ databases">
        <title>The genome of the North American firefly Photinus pyralis.</title>
        <authorList>
            <consortium name="Photinus pyralis genome working group"/>
            <person name="Fallon T.R."/>
            <person name="Sander Lower S.E."/>
            <person name="Weng J.-K."/>
        </authorList>
    </citation>
    <scope>NUCLEOTIDE SEQUENCE</scope>
    <source>
        <strain evidence="10">TRF0915ILg1</strain>
        <tissue evidence="10">Whole body</tissue>
    </source>
</reference>
<dbReference type="EMBL" id="VTPC01004956">
    <property type="protein sequence ID" value="KAF2896538.1"/>
    <property type="molecule type" value="Genomic_DNA"/>
</dbReference>
<dbReference type="Gene3D" id="3.40.50.300">
    <property type="entry name" value="P-loop containing nucleotide triphosphate hydrolases"/>
    <property type="match status" value="1"/>
</dbReference>
<dbReference type="PROSITE" id="PS50893">
    <property type="entry name" value="ABC_TRANSPORTER_2"/>
    <property type="match status" value="1"/>
</dbReference>
<keyword evidence="2 7" id="KW-0812">Transmembrane</keyword>
<keyword evidence="6 7" id="KW-0472">Membrane</keyword>
<protein>
    <recommendedName>
        <fullName evidence="12">ABC transporter domain-containing protein</fullName>
    </recommendedName>
</protein>
<evidence type="ECO:0000256" key="4">
    <source>
        <dbReference type="ARBA" id="ARBA00022840"/>
    </source>
</evidence>
<feature type="domain" description="ABC transmembrane type-2" evidence="9">
    <location>
        <begin position="483"/>
        <end position="715"/>
    </location>
</feature>
<dbReference type="InterPro" id="IPR003439">
    <property type="entry name" value="ABC_transporter-like_ATP-bd"/>
</dbReference>
<dbReference type="SUPFAM" id="SSF52540">
    <property type="entry name" value="P-loop containing nucleoside triphosphate hydrolases"/>
    <property type="match status" value="1"/>
</dbReference>
<dbReference type="GO" id="GO:0140359">
    <property type="term" value="F:ABC-type transporter activity"/>
    <property type="evidence" value="ECO:0007669"/>
    <property type="project" value="InterPro"/>
</dbReference>
<feature type="transmembrane region" description="Helical" evidence="7">
    <location>
        <begin position="565"/>
        <end position="591"/>
    </location>
</feature>
<feature type="domain" description="ABC transporter" evidence="8">
    <location>
        <begin position="10"/>
        <end position="240"/>
    </location>
</feature>
<dbReference type="GO" id="GO:0016020">
    <property type="term" value="C:membrane"/>
    <property type="evidence" value="ECO:0007669"/>
    <property type="project" value="UniProtKB-SubCell"/>
</dbReference>
<evidence type="ECO:0000259" key="8">
    <source>
        <dbReference type="PROSITE" id="PS50893"/>
    </source>
</evidence>
<feature type="transmembrane region" description="Helical" evidence="7">
    <location>
        <begin position="603"/>
        <end position="623"/>
    </location>
</feature>
<evidence type="ECO:0000256" key="3">
    <source>
        <dbReference type="ARBA" id="ARBA00022741"/>
    </source>
</evidence>
<dbReference type="SMART" id="SM00382">
    <property type="entry name" value="AAA"/>
    <property type="match status" value="1"/>
</dbReference>
<gene>
    <name evidence="10" type="ORF">ILUMI_09635</name>
</gene>
<keyword evidence="5 7" id="KW-1133">Transmembrane helix</keyword>
<dbReference type="InterPro" id="IPR027417">
    <property type="entry name" value="P-loop_NTPase"/>
</dbReference>
<evidence type="ECO:0000313" key="10">
    <source>
        <dbReference type="EMBL" id="KAF2896538.1"/>
    </source>
</evidence>
<dbReference type="InterPro" id="IPR047817">
    <property type="entry name" value="ABC2_TM_bact-type"/>
</dbReference>
<sequence length="716" mass="79694">MMEKENKTAVCVANACKYYGTKQILDQLNMQVEKGMIYGLLGASGCGKTTLLSCIVGRKKLNSGNIWVLGGEPGTPESGVPGSRVGYMPQDVALVAEFTVKGAVYYFGRVFGMKEELIEEQYQALAKLLDLPPPDRYIKNCSGGQQRRVSFAAAMVSTPELLILDEPTVGLDPVLRESIWNYLMEITEKQKVAVIITTHYIEETRQAHKIGLMRQGKLLAEDSPEKLLSAFHTDSLEEVFLMLSKKQTEGRLYETQSENMPEDSNASLDHTSSTVSMVMTDLNTSKDLLAQKSTKKRKFNFFAKGSGLNGYRIRALLGKNWMQLARNPSGIAFMVMFPIIEMLAFFLAVGNNVINIPVAVVNGEDILGGCANYSYDESAIPHGESNCSFNQLGCRFLEIVKDPMIDLVSYQDLEEAKEGIRHGDVTGALYIPSRFSKSLEDRLMLGRSITMKALNSSQIDVWLDMSNRQIGAAIKNMLFDKIQQFQKSIFEQCHFLTKLGDIPIRFEDDVYGHLDETFRVFMTPGVLLTIMFFMGATNTSSVIITDRLEGVWDRSIVAGVSSLEILLTHFVTQFALVIAQTAIVIVLTFPIYQTEYIGNFGTIILLILLQGGCGMAFGFWVSVVSNSHSMAHIVTSGSFYPMILTCGLVWPLEGMPIGLRWIARCLPFTIPIVSLRNVIKKGWSLIHLEVINGVGIEILWIVIFGIISGLELRRKR</sequence>
<evidence type="ECO:0000256" key="1">
    <source>
        <dbReference type="ARBA" id="ARBA00004141"/>
    </source>
</evidence>
<dbReference type="OrthoDB" id="10255969at2759"/>
<dbReference type="GO" id="GO:0005524">
    <property type="term" value="F:ATP binding"/>
    <property type="evidence" value="ECO:0007669"/>
    <property type="project" value="UniProtKB-KW"/>
</dbReference>
<evidence type="ECO:0000256" key="6">
    <source>
        <dbReference type="ARBA" id="ARBA00023136"/>
    </source>
</evidence>
<keyword evidence="3" id="KW-0547">Nucleotide-binding</keyword>
<dbReference type="Pfam" id="PF00005">
    <property type="entry name" value="ABC_tran"/>
    <property type="match status" value="1"/>
</dbReference>
<proteinExistence type="predicted"/>
<evidence type="ECO:0000256" key="5">
    <source>
        <dbReference type="ARBA" id="ARBA00022989"/>
    </source>
</evidence>
<dbReference type="InterPro" id="IPR013525">
    <property type="entry name" value="ABC2_TM"/>
</dbReference>
<evidence type="ECO:0000313" key="11">
    <source>
        <dbReference type="Proteomes" id="UP000801492"/>
    </source>
</evidence>
<dbReference type="InterPro" id="IPR003593">
    <property type="entry name" value="AAA+_ATPase"/>
</dbReference>
<name>A0A8K0D4P3_IGNLU</name>
<keyword evidence="11" id="KW-1185">Reference proteome</keyword>
<comment type="subcellular location">
    <subcellularLocation>
        <location evidence="1">Membrane</location>
        <topology evidence="1">Multi-pass membrane protein</topology>
    </subcellularLocation>
</comment>
<accession>A0A8K0D4P3</accession>
<dbReference type="PANTHER" id="PTHR43038:SF2">
    <property type="entry name" value="RH61964P"/>
    <property type="match status" value="1"/>
</dbReference>
<organism evidence="10 11">
    <name type="scientific">Ignelater luminosus</name>
    <name type="common">Cucubano</name>
    <name type="synonym">Pyrophorus luminosus</name>
    <dbReference type="NCBI Taxonomy" id="2038154"/>
    <lineage>
        <taxon>Eukaryota</taxon>
        <taxon>Metazoa</taxon>
        <taxon>Ecdysozoa</taxon>
        <taxon>Arthropoda</taxon>
        <taxon>Hexapoda</taxon>
        <taxon>Insecta</taxon>
        <taxon>Pterygota</taxon>
        <taxon>Neoptera</taxon>
        <taxon>Endopterygota</taxon>
        <taxon>Coleoptera</taxon>
        <taxon>Polyphaga</taxon>
        <taxon>Elateriformia</taxon>
        <taxon>Elateroidea</taxon>
        <taxon>Elateridae</taxon>
        <taxon>Agrypninae</taxon>
        <taxon>Pyrophorini</taxon>
        <taxon>Ignelater</taxon>
    </lineage>
</organism>
<dbReference type="GO" id="GO:0016887">
    <property type="term" value="F:ATP hydrolysis activity"/>
    <property type="evidence" value="ECO:0007669"/>
    <property type="project" value="InterPro"/>
</dbReference>
<evidence type="ECO:0000256" key="7">
    <source>
        <dbReference type="SAM" id="Phobius"/>
    </source>
</evidence>
<dbReference type="PROSITE" id="PS51012">
    <property type="entry name" value="ABC_TM2"/>
    <property type="match status" value="1"/>
</dbReference>
<keyword evidence="4" id="KW-0067">ATP-binding</keyword>
<evidence type="ECO:0000259" key="9">
    <source>
        <dbReference type="PROSITE" id="PS51012"/>
    </source>
</evidence>
<evidence type="ECO:0000256" key="2">
    <source>
        <dbReference type="ARBA" id="ARBA00022692"/>
    </source>
</evidence>
<dbReference type="InterPro" id="IPR017871">
    <property type="entry name" value="ABC_transporter-like_CS"/>
</dbReference>
<feature type="transmembrane region" description="Helical" evidence="7">
    <location>
        <begin position="629"/>
        <end position="649"/>
    </location>
</feature>
<dbReference type="PANTHER" id="PTHR43038">
    <property type="entry name" value="ATP-BINDING CASSETTE, SUB-FAMILY H, MEMBER 1"/>
    <property type="match status" value="1"/>
</dbReference>